<evidence type="ECO:0000313" key="2">
    <source>
        <dbReference type="EMBL" id="KAH7026770.1"/>
    </source>
</evidence>
<gene>
    <name evidence="2" type="ORF">B0J12DRAFT_362399</name>
    <name evidence="1" type="ORF">B0J12DRAFT_74098</name>
</gene>
<protein>
    <submittedName>
        <fullName evidence="1">Uncharacterized protein</fullName>
    </submittedName>
</protein>
<evidence type="ECO:0000313" key="3">
    <source>
        <dbReference type="Proteomes" id="UP000774617"/>
    </source>
</evidence>
<sequence length="233" mass="25706">MSTQCPEPENQIAESLFHVKRIFHYPTPGHANSILQPSVRATYIDLAKAKKYALRALLDEGYQPGQFLELHMRHGTQAEEPSIWPYGDGVSVWAKTVDEGIVTVEIETTPNTLGSVLDHGGDGRVKEPLFFLVQTTIDYAKDWSVGSRQTAIEGVFRTRDEAAARALTVLLGNKEGEREIKKSDFASYEENAGQDDWPFDSNVMVHAVGENGLNILVAVVESAPAVHTWVITG</sequence>
<accession>A0ABQ8FPQ1</accession>
<dbReference type="EMBL" id="JAGTJR010000119">
    <property type="protein sequence ID" value="KAH7009044.1"/>
    <property type="molecule type" value="Genomic_DNA"/>
</dbReference>
<reference evidence="1 3" key="1">
    <citation type="journal article" date="2021" name="Nat. Commun.">
        <title>Genetic determinants of endophytism in the Arabidopsis root mycobiome.</title>
        <authorList>
            <person name="Mesny F."/>
            <person name="Miyauchi S."/>
            <person name="Thiergart T."/>
            <person name="Pickel B."/>
            <person name="Atanasova L."/>
            <person name="Karlsson M."/>
            <person name="Huettel B."/>
            <person name="Barry K.W."/>
            <person name="Haridas S."/>
            <person name="Chen C."/>
            <person name="Bauer D."/>
            <person name="Andreopoulos W."/>
            <person name="Pangilinan J."/>
            <person name="LaButti K."/>
            <person name="Riley R."/>
            <person name="Lipzen A."/>
            <person name="Clum A."/>
            <person name="Drula E."/>
            <person name="Henrissat B."/>
            <person name="Kohler A."/>
            <person name="Grigoriev I.V."/>
            <person name="Martin F.M."/>
            <person name="Hacquard S."/>
        </authorList>
    </citation>
    <scope>NUCLEOTIDE SEQUENCE [LARGE SCALE GENOMIC DNA]</scope>
    <source>
        <strain evidence="1 3">MPI-SDFR-AT-0080</strain>
    </source>
</reference>
<proteinExistence type="predicted"/>
<name>A0ABQ8FPQ1_9PEZI</name>
<evidence type="ECO:0000313" key="1">
    <source>
        <dbReference type="EMBL" id="KAH7009044.1"/>
    </source>
</evidence>
<dbReference type="EMBL" id="JAGTJR010000056">
    <property type="protein sequence ID" value="KAH7026770.1"/>
    <property type="molecule type" value="Genomic_DNA"/>
</dbReference>
<comment type="caution">
    <text evidence="1">The sequence shown here is derived from an EMBL/GenBank/DDBJ whole genome shotgun (WGS) entry which is preliminary data.</text>
</comment>
<dbReference type="Proteomes" id="UP000774617">
    <property type="component" value="Unassembled WGS sequence"/>
</dbReference>
<keyword evidence="3" id="KW-1185">Reference proteome</keyword>
<organism evidence="1 3">
    <name type="scientific">Macrophomina phaseolina</name>
    <dbReference type="NCBI Taxonomy" id="35725"/>
    <lineage>
        <taxon>Eukaryota</taxon>
        <taxon>Fungi</taxon>
        <taxon>Dikarya</taxon>
        <taxon>Ascomycota</taxon>
        <taxon>Pezizomycotina</taxon>
        <taxon>Dothideomycetes</taxon>
        <taxon>Dothideomycetes incertae sedis</taxon>
        <taxon>Botryosphaeriales</taxon>
        <taxon>Botryosphaeriaceae</taxon>
        <taxon>Macrophomina</taxon>
    </lineage>
</organism>